<protein>
    <submittedName>
        <fullName evidence="1">Unannotated protein</fullName>
    </submittedName>
</protein>
<sequence length="42" mass="4248">MTGVRLLGGIHGKTTDDVDGSGFDSAVGHGRTLVVATSEDDC</sequence>
<organism evidence="1">
    <name type="scientific">freshwater metagenome</name>
    <dbReference type="NCBI Taxonomy" id="449393"/>
    <lineage>
        <taxon>unclassified sequences</taxon>
        <taxon>metagenomes</taxon>
        <taxon>ecological metagenomes</taxon>
    </lineage>
</organism>
<name>A0A6J6JRG8_9ZZZZ</name>
<evidence type="ECO:0000313" key="1">
    <source>
        <dbReference type="EMBL" id="CAB4639997.1"/>
    </source>
</evidence>
<reference evidence="1" key="1">
    <citation type="submission" date="2020-05" db="EMBL/GenBank/DDBJ databases">
        <authorList>
            <person name="Chiriac C."/>
            <person name="Salcher M."/>
            <person name="Ghai R."/>
            <person name="Kavagutti S V."/>
        </authorList>
    </citation>
    <scope>NUCLEOTIDE SEQUENCE</scope>
</reference>
<dbReference type="AlphaFoldDB" id="A0A6J6JRG8"/>
<gene>
    <name evidence="1" type="ORF">UFOPK2143_00556</name>
</gene>
<accession>A0A6J6JRG8</accession>
<dbReference type="EMBL" id="CAEZVV010000020">
    <property type="protein sequence ID" value="CAB4639997.1"/>
    <property type="molecule type" value="Genomic_DNA"/>
</dbReference>
<proteinExistence type="predicted"/>